<accession>A0A3S3ZB37</accession>
<evidence type="ECO:0000313" key="4">
    <source>
        <dbReference type="Proteomes" id="UP000286701"/>
    </source>
</evidence>
<dbReference type="InterPro" id="IPR011990">
    <property type="entry name" value="TPR-like_helical_dom_sf"/>
</dbReference>
<feature type="domain" description="DUF6377" evidence="2">
    <location>
        <begin position="281"/>
        <end position="541"/>
    </location>
</feature>
<name>A0A3S3ZB37_9SPHI</name>
<evidence type="ECO:0000256" key="1">
    <source>
        <dbReference type="SAM" id="Phobius"/>
    </source>
</evidence>
<dbReference type="Proteomes" id="UP000286701">
    <property type="component" value="Unassembled WGS sequence"/>
</dbReference>
<dbReference type="Gene3D" id="1.25.40.10">
    <property type="entry name" value="Tetratricopeptide repeat domain"/>
    <property type="match status" value="1"/>
</dbReference>
<dbReference type="SUPFAM" id="SSF48452">
    <property type="entry name" value="TPR-like"/>
    <property type="match status" value="2"/>
</dbReference>
<proteinExistence type="predicted"/>
<keyword evidence="1" id="KW-0812">Transmembrane</keyword>
<keyword evidence="1" id="KW-0472">Membrane</keyword>
<dbReference type="InterPro" id="IPR045957">
    <property type="entry name" value="DUF6377"/>
</dbReference>
<evidence type="ECO:0000259" key="2">
    <source>
        <dbReference type="Pfam" id="PF19904"/>
    </source>
</evidence>
<dbReference type="AlphaFoldDB" id="A0A3S3ZB37"/>
<dbReference type="OrthoDB" id="1044679at2"/>
<keyword evidence="1" id="KW-1133">Transmembrane helix</keyword>
<feature type="transmembrane region" description="Helical" evidence="1">
    <location>
        <begin position="353"/>
        <end position="373"/>
    </location>
</feature>
<keyword evidence="4" id="KW-1185">Reference proteome</keyword>
<comment type="caution">
    <text evidence="3">The sequence shown here is derived from an EMBL/GenBank/DDBJ whole genome shotgun (WGS) entry which is preliminary data.</text>
</comment>
<protein>
    <submittedName>
        <fullName evidence="3">Tetratricopeptide repeat protein</fullName>
    </submittedName>
</protein>
<dbReference type="RefSeq" id="WP_128531993.1">
    <property type="nucleotide sequence ID" value="NZ_SBIW01000001.1"/>
</dbReference>
<reference evidence="3 4" key="1">
    <citation type="submission" date="2019-01" db="EMBL/GenBank/DDBJ databases">
        <title>Mucilaginibacter antarcticum sp. nov., isolated from antarctic soil.</title>
        <authorList>
            <person name="Yan Y.-Q."/>
            <person name="Du Z.-J."/>
        </authorList>
    </citation>
    <scope>NUCLEOTIDE SEQUENCE [LARGE SCALE GENOMIC DNA]</scope>
    <source>
        <strain evidence="3 4">F01003</strain>
    </source>
</reference>
<sequence length="586" mass="67788">MLQQKKMQRTERKESLLGAYQHKLILLFSLLCFIAAALLSIPARAAGDIDSLQKVLNQAIENKAKYERAKLRDIQHLKKELAANYSSLAARYSNYQKLFNAYKSFVHDSAYVYCQKLNNVAHLLNDPEKVNYAKVNMGFVLVSAGMFKEGLDTLNKVDPKKLSESQRYEYLFLQARSHFDLGDYDKINDYYQKYSTVGLRYCDSIINSTKPDTYENLSAVGLKALRTGQYQAALEPYTKIMRIPQSYQDSAINYSCLSYIYKEMNKPELSLTNLMKAAIIDNTHSTKEAVALTNLAEYYYQQGDAKTAFTYINSSIDDANFYGARHREAQISSIMPIIQAEKINGIEKQKRSLTIYASIITSLIVVVIIFSFITARQLKKLRIADQVIVNKNQDLNVANDSLTKVNKVLDTTNRSLSRINTKLDEANIIKDEYIGYFFNIHSDYIEKIDRLKRSIDKNLKEKRYEEVMLVLNRLNTNFERENLYHSFDKVFLNIFPNFIDDFNALFDADHRVRFQEDHLLNTELRIFALIRLGIDENETIAKILNYSVNTIYTYKTKVKNRSFVPNDEFEEKIMLIKAVKEVPDLS</sequence>
<dbReference type="Pfam" id="PF19904">
    <property type="entry name" value="DUF6377"/>
    <property type="match status" value="1"/>
</dbReference>
<gene>
    <name evidence="3" type="ORF">EPL05_02875</name>
</gene>
<organism evidence="3 4">
    <name type="scientific">Mucilaginibacter gilvus</name>
    <dbReference type="NCBI Taxonomy" id="2305909"/>
    <lineage>
        <taxon>Bacteria</taxon>
        <taxon>Pseudomonadati</taxon>
        <taxon>Bacteroidota</taxon>
        <taxon>Sphingobacteriia</taxon>
        <taxon>Sphingobacteriales</taxon>
        <taxon>Sphingobacteriaceae</taxon>
        <taxon>Mucilaginibacter</taxon>
    </lineage>
</organism>
<dbReference type="EMBL" id="SBIW01000001">
    <property type="protein sequence ID" value="RWY57487.1"/>
    <property type="molecule type" value="Genomic_DNA"/>
</dbReference>
<evidence type="ECO:0000313" key="3">
    <source>
        <dbReference type="EMBL" id="RWY57487.1"/>
    </source>
</evidence>